<reference evidence="6 7" key="1">
    <citation type="submission" date="2017-06" db="EMBL/GenBank/DDBJ databases">
        <title>Sequencing and comparative analysis of myxobacterial genomes.</title>
        <authorList>
            <person name="Rupp O."/>
            <person name="Goesmann A."/>
            <person name="Sogaard-Andersen L."/>
        </authorList>
    </citation>
    <scope>NUCLEOTIDE SEQUENCE [LARGE SCALE GENOMIC DNA]</scope>
    <source>
        <strain evidence="6 7">DSM 52655</strain>
    </source>
</reference>
<dbReference type="GO" id="GO:0004674">
    <property type="term" value="F:protein serine/threonine kinase activity"/>
    <property type="evidence" value="ECO:0007669"/>
    <property type="project" value="TreeGrafter"/>
</dbReference>
<organism evidence="6 7">
    <name type="scientific">Cystobacter fuscus</name>
    <dbReference type="NCBI Taxonomy" id="43"/>
    <lineage>
        <taxon>Bacteria</taxon>
        <taxon>Pseudomonadati</taxon>
        <taxon>Myxococcota</taxon>
        <taxon>Myxococcia</taxon>
        <taxon>Myxococcales</taxon>
        <taxon>Cystobacterineae</taxon>
        <taxon>Archangiaceae</taxon>
        <taxon>Cystobacter</taxon>
    </lineage>
</organism>
<dbReference type="Gene3D" id="1.10.1070.20">
    <property type="match status" value="1"/>
</dbReference>
<dbReference type="PANTHER" id="PTHR37419:SF8">
    <property type="entry name" value="TOXIN YJJJ"/>
    <property type="match status" value="1"/>
</dbReference>
<dbReference type="InterPro" id="IPR052028">
    <property type="entry name" value="HipA_Ser/Thr_kinase"/>
</dbReference>
<evidence type="ECO:0000256" key="3">
    <source>
        <dbReference type="ARBA" id="ARBA00022777"/>
    </source>
</evidence>
<dbReference type="NCBIfam" id="NF007297">
    <property type="entry name" value="PRK09775.1"/>
    <property type="match status" value="1"/>
</dbReference>
<feature type="domain" description="HipA-like C-terminal" evidence="5">
    <location>
        <begin position="207"/>
        <end position="378"/>
    </location>
</feature>
<name>A0A250IU50_9BACT</name>
<feature type="region of interest" description="Disordered" evidence="4">
    <location>
        <begin position="184"/>
        <end position="216"/>
    </location>
</feature>
<protein>
    <recommendedName>
        <fullName evidence="5">HipA-like C-terminal domain-containing protein</fullName>
    </recommendedName>
</protein>
<gene>
    <name evidence="6" type="ORF">CYFUS_000088</name>
</gene>
<evidence type="ECO:0000256" key="4">
    <source>
        <dbReference type="SAM" id="MobiDB-lite"/>
    </source>
</evidence>
<dbReference type="KEGG" id="cfus:CYFUS_000088"/>
<evidence type="ECO:0000313" key="7">
    <source>
        <dbReference type="Proteomes" id="UP000217257"/>
    </source>
</evidence>
<proteinExistence type="inferred from homology"/>
<dbReference type="PANTHER" id="PTHR37419">
    <property type="entry name" value="SERINE/THREONINE-PROTEIN KINASE TOXIN HIPA"/>
    <property type="match status" value="1"/>
</dbReference>
<evidence type="ECO:0000259" key="5">
    <source>
        <dbReference type="Pfam" id="PF07804"/>
    </source>
</evidence>
<dbReference type="InterPro" id="IPR012893">
    <property type="entry name" value="HipA-like_C"/>
</dbReference>
<sequence length="445" mass="49962">MSSLERMLGVLSRLQVAQAKDLASELGVSQPTVSRLIQEAGERVCRMGQTRATRYARTRTLPRLGTRQPLHRISETGKVERFGEVHLLEGGRHWFTLEQGRSWLHLPAGTGSLFEGLPPFIVDMCPQGYVGRTFSRQHPELGLPLRLGDWNDDHHLIALAVHGADCVGDLILGEDSLNQWLAHPREPTDRSAYPELARRSDREQPGSSAGGEHPKFLTYSEGRHVLVKFASDDEGAIARRWRDLLVCESLSLEVIREAGIEAATAHWFDEGDYRFLEVERFDRVGERGRRGMISLKALDNEYIGDMGPGSSWTSVAPKLQAAGFIQAEDARRMRWLDVFGQLTGNDDRHFGNLSFLETGEGRLRLAPAYDMLPMRFVPSTTAVVDRPFVPDPPTARTLDIWPEAAHHASLFWTRVIEHEALSDGFRALARQGKEALEALRERLPL</sequence>
<dbReference type="Proteomes" id="UP000217257">
    <property type="component" value="Chromosome"/>
</dbReference>
<dbReference type="AlphaFoldDB" id="A0A250IU50"/>
<keyword evidence="2" id="KW-0808">Transferase</keyword>
<evidence type="ECO:0000313" key="6">
    <source>
        <dbReference type="EMBL" id="ATB34681.1"/>
    </source>
</evidence>
<accession>A0A250IU50</accession>
<dbReference type="GO" id="GO:0005829">
    <property type="term" value="C:cytosol"/>
    <property type="evidence" value="ECO:0007669"/>
    <property type="project" value="TreeGrafter"/>
</dbReference>
<evidence type="ECO:0000256" key="2">
    <source>
        <dbReference type="ARBA" id="ARBA00022679"/>
    </source>
</evidence>
<dbReference type="RefSeq" id="WP_095983399.1">
    <property type="nucleotide sequence ID" value="NZ_CP022098.1"/>
</dbReference>
<keyword evidence="3" id="KW-0418">Kinase</keyword>
<comment type="similarity">
    <text evidence="1">Belongs to the HipA Ser/Thr kinase family.</text>
</comment>
<dbReference type="Pfam" id="PF07804">
    <property type="entry name" value="HipA_C"/>
    <property type="match status" value="1"/>
</dbReference>
<dbReference type="EMBL" id="CP022098">
    <property type="protein sequence ID" value="ATB34681.1"/>
    <property type="molecule type" value="Genomic_DNA"/>
</dbReference>
<evidence type="ECO:0000256" key="1">
    <source>
        <dbReference type="ARBA" id="ARBA00010164"/>
    </source>
</evidence>